<dbReference type="InterPro" id="IPR006558">
    <property type="entry name" value="LamG-like"/>
</dbReference>
<dbReference type="InterPro" id="IPR013320">
    <property type="entry name" value="ConA-like_dom_sf"/>
</dbReference>
<feature type="compositionally biased region" description="Polar residues" evidence="3">
    <location>
        <begin position="1490"/>
        <end position="1507"/>
    </location>
</feature>
<dbReference type="Pfam" id="PF07705">
    <property type="entry name" value="CARDB"/>
    <property type="match status" value="2"/>
</dbReference>
<evidence type="ECO:0000256" key="2">
    <source>
        <dbReference type="ARBA" id="ARBA00023157"/>
    </source>
</evidence>
<gene>
    <name evidence="5" type="ORF">CL944_01975</name>
</gene>
<dbReference type="SUPFAM" id="SSF49785">
    <property type="entry name" value="Galactose-binding domain-like"/>
    <property type="match status" value="2"/>
</dbReference>
<dbReference type="InterPro" id="IPR013783">
    <property type="entry name" value="Ig-like_fold"/>
</dbReference>
<protein>
    <recommendedName>
        <fullName evidence="4">Fibronectin type-III domain-containing protein</fullName>
    </recommendedName>
</protein>
<evidence type="ECO:0000256" key="3">
    <source>
        <dbReference type="SAM" id="MobiDB-lite"/>
    </source>
</evidence>
<dbReference type="CDD" id="cd00063">
    <property type="entry name" value="FN3"/>
    <property type="match status" value="1"/>
</dbReference>
<dbReference type="SMART" id="SM00560">
    <property type="entry name" value="LamGL"/>
    <property type="match status" value="5"/>
</dbReference>
<feature type="compositionally biased region" description="Polar residues" evidence="3">
    <location>
        <begin position="4244"/>
        <end position="4269"/>
    </location>
</feature>
<feature type="region of interest" description="Disordered" evidence="3">
    <location>
        <begin position="4244"/>
        <end position="4281"/>
    </location>
</feature>
<dbReference type="Gene3D" id="2.60.120.260">
    <property type="entry name" value="Galactose-binding domain-like"/>
    <property type="match status" value="3"/>
</dbReference>
<dbReference type="SMART" id="SM00060">
    <property type="entry name" value="FN3"/>
    <property type="match status" value="6"/>
</dbReference>
<evidence type="ECO:0000313" key="5">
    <source>
        <dbReference type="EMBL" id="MAG18222.1"/>
    </source>
</evidence>
<dbReference type="Gene3D" id="2.60.120.200">
    <property type="match status" value="6"/>
</dbReference>
<organism evidence="5 6">
    <name type="scientific">Candidatus Iainarchaeum sp</name>
    <dbReference type="NCBI Taxonomy" id="3101447"/>
    <lineage>
        <taxon>Archaea</taxon>
        <taxon>Candidatus Iainarchaeota</taxon>
        <taxon>Candidatus Iainarchaeia</taxon>
        <taxon>Candidatus Iainarchaeales</taxon>
        <taxon>Candidatus Iainarchaeaceae</taxon>
        <taxon>Candidatus Iainarchaeum</taxon>
    </lineage>
</organism>
<dbReference type="SUPFAM" id="SSF49899">
    <property type="entry name" value="Concanavalin A-like lectins/glucanases"/>
    <property type="match status" value="6"/>
</dbReference>
<feature type="domain" description="Fibronectin type-III" evidence="4">
    <location>
        <begin position="406"/>
        <end position="503"/>
    </location>
</feature>
<keyword evidence="1" id="KW-0732">Signal</keyword>
<dbReference type="InterPro" id="IPR036116">
    <property type="entry name" value="FN3_sf"/>
</dbReference>
<dbReference type="Proteomes" id="UP000226712">
    <property type="component" value="Unassembled WGS sequence"/>
</dbReference>
<evidence type="ECO:0000259" key="4">
    <source>
        <dbReference type="PROSITE" id="PS50853"/>
    </source>
</evidence>
<proteinExistence type="predicted"/>
<dbReference type="InterPro" id="IPR008979">
    <property type="entry name" value="Galactose-bd-like_sf"/>
</dbReference>
<comment type="caution">
    <text evidence="5">The sequence shown here is derived from an EMBL/GenBank/DDBJ whole genome shotgun (WGS) entry which is preliminary data.</text>
</comment>
<dbReference type="Gene3D" id="2.60.40.10">
    <property type="entry name" value="Immunoglobulins"/>
    <property type="match status" value="8"/>
</dbReference>
<dbReference type="PROSITE" id="PS50853">
    <property type="entry name" value="FN3"/>
    <property type="match status" value="1"/>
</dbReference>
<feature type="region of interest" description="Disordered" evidence="3">
    <location>
        <begin position="1479"/>
        <end position="1507"/>
    </location>
</feature>
<dbReference type="SUPFAM" id="SSF49265">
    <property type="entry name" value="Fibronectin type III"/>
    <property type="match status" value="3"/>
</dbReference>
<name>A0A2D6LPX4_9ARCH</name>
<accession>A0A2D6LPX4</accession>
<dbReference type="InterPro" id="IPR003961">
    <property type="entry name" value="FN3_dom"/>
</dbReference>
<sequence>MINNRFVTILLALIFSSIVISVFAFPIGNGSEIQNNYDEIEIFNLKSAEPEEKPFYLEFLEENYPQNFDEPEDTIFFPSLTGEQAEQSGIVAEFSGYAGYAPTWTSMTLSVSCASSGQIIIATANGEADGESDTLRIDCTDDGSTPTTSNNGFCSTTGDSSPYALSCNGVGDPGDALETVKCRMHDGSNYSDVKSDTYTADNTAPTGTVLGFGTIATTSIVVTASGASDAGCSNVHEISPYYIDRTAPTAANSGWGLGSWTNNSPALSKNTQYTYRARVRDGILNTSGYTSTQSKYTLAEAPASAPIVDNPSGSSLDVNPSSGIGNPSSTLYAIDCTGANCPANGWIKTDGTFTSSAQWQTDSTWGTIPVIELDAGTEYCFQSKAKNGDNVETSLSGSACGTTSTAPDAPTIAVDYNFTYPLNAELGAVDVRWSNVASETGYKLYRSTDNSSYSLINSPAANVTYYSDVDLPNNTTYWYKIKSTNGAGDSGDSNIDTVVIPDRNSPINPTLTLTPQNNSNNRIDASWTDNGDYSSEWPYATQIDPSNLKGYWRFEENTGTNTLDLSGNGNDGTISGADWNSSGKRGNGLNFNDAAGNEYVSTGITSHPTSFTVSAWAMIDNTANDYETIFSKFTSGPFNGFFLRKYGSTLSAYVYNAGTGYGSSSTFTVGKWTHWTMSFDGTTIRLYKNGELVDNDPGTMGSNATAMLIGGNYAGTETFDGQIDEVQYHTSALTPEQVRAKYMHDSLVGYWGFEGGSLLDSSSEINAGSAVGGINCSGDPGIMGDGCTFGGSGEYVDIIAVDNQVDSYQGTISAWAYPTSTASNRYIIAGIGTGTNRYYVQWNNDDLRVFRGNPGVAINLDLATTLNQWYHIVMTWEYDGTTQTIKGYLDGDYKGSNTFTGGAGTGGSFRIGRWSTDQEFPGHIDEVMFYDTPLSYADINKLYQAGKRKFSLSRSSTLGGPYIPVNGAFETIDSVLPSGWTVTDTSTGSIVAGDSLDVIGSGSWRTTAFTYDTTLARNVGVTYEGDYNADVLRDTMIGFKDNSGSVSYSNGVHNIRFHSNGNIHIYEDYRNRGVVSTWAAGNTYHWKIILKQTGALYYVDNVLIYDSYYSTESNLKPYFTQRTAGLASYDNLKITVPTISLSLQDTGATDNATPATMSAPTVTSSTINSCTMSYSAPSDNGTTYYYTLDSVDDFRNASNLGADKYASGILVDAGFENACTGDGCGGWTGNPDTGWNDGWAGTKTIDTTVSHTGNNSWKVAGAGFDAGETPGSVNTGGPYQDFTLANTTFLIGGWFKTDTAATASTNFRMCDGTEVEQTFTASDGWVNFEGTCTDSAGALASKIHFFAGSPSSASSSVWMDDLYIKEIKSATVTTGLAATPYTITGTGGGSDAASPYTAGSLTANTSYTYSVKATDVAGNIGTDSSNDTCITLPATPSISTIAGSSCGSTITDKTPTIAGSAIGGSAAHTHSDWAICDTDAAPTGEPNTCPGGTTDSSANDTSNKTSWTPGSDVAVGTYYVFTKYNNSASGSGGDSAYSASCSFTIEADTSPTLTVDYNSTYALNSEWGASILSWSNLTGESAYKIFRSTDNSTFDTIENALAADTTSYNDLDLSDNTTYYYKVAATISATDYNSSVVSVVTSDREGPSVSTLTLTPDAGNNRIDVSWTIPDDNSSEWPQVVQIDPSNVAGHWRFEENSGTTTYDLSGNGNDGTLTNSPTWTTGKIGNGLDFADAVGAQYVTTGITSHPTKFTVSAWVIIDNTDNDYETIFSKFTSGPFNGFFLRKYGSNLSAYVYNAGTGYGSSSKFTVGKWTHWTMSYDGITIRLYKDGELVDNDPGTLGSNATAMLIGGNYAGSETFDGKIDEVSYYTSTLTQEQIRAKYMQGALVGYYTLNESTGTTAYDSSIKGFDGIHQPSPYDPAIVTGRMGNALQFDGDTNVVISGVDWGFVNGTPHSFAAWINLDAGNGGRRTIIGQERSTRITFQVLGGENIELRHDDGGAVSTGNVPEGEWAHVAVTYDGIDSADNTKFYINGVLSGTGNSFNSQGVSTTWYIGHEQRFSEDFLGKIDEVMVFDSNISAADINNLYNAGVRKYNLSRSATEGGTYSVIDANTLLTSYTDTGANDTTAPSGNTISSITPTIDQLTVNYSTSTDAGNTYYYTLDAIDDFGNESNLFTTNNSGFEQGDTTDYAVYWSANCSATSAEAHTGNYSLACTGATAGGAYHDNINVLTNGEKYLVSAWAKSTAGATGTFNIWVHDVAGAGDVTSTNSTPGTEWTYYSTVFTATSTLDARVHLDYDNGSGTIYADNVKIQKIETDTITTGLHATPYFVDCTSGACTTGVEDWVSGTSDIATGLDVNASYCFKVRSRDAAANGSALSAEVCKFTLAEQPTISSVTCTSNSCSVAFSMGTNPAATEYYITEKSGNTGATDSGWATAASPYSDTGLDAGTQYCYTIKSRNGDNTETSETGQTCDTTGSGNPTLTVDYNSTYPLNSDLGASILRWNNLAGESAYKLFRSTDNYNFTTIENALAADTVSYNDLDLSDNTTYYYKVAATISATDYNSGVVSVVIPDRNGPISPTLTLTPNAGNNRIDTSWTDVNDSSSEWPQTVQIDPSNIVGHWRFESDIANISTSEHTSYTQGSLSYSAGKIGNALDLDGTANTGAELLRDANAGLYESTFSYSFWFKASTTSSGVANARLISRDCSDYFCLLMDQDDGAGAGKLNHTYAPSTGTGNLTISNPTGWHHVVATWDVPNTTGTLYLDGVQIHQNTSIPAFTASAKPVVIGGNTEADNDISGSEFKGLVDEVVYYNITLTPDQVKEKYLQDSLLGYWRFDEGTGTEVEDSTVNDNNGTITNATWTSGKIGNALTFDGSSTGVNTGNGAILNDANAMSISSWINVNSGAADLGTIAMEWTGYNLAYRTDGGSNDYFWFELRGTDASTRDITSSNGYYNISEETWHHVVATYDGADMRIFMDGVLMKEENVGAFTITDDASPLRIGEHTDSGSRYFDGEIDEVMIFDANLSATDINKLYHAGVRKFGLSRATASGGTYTPVNGLFDDFTDNSIDTSKWTVVDTGAGTVTETSGALELVSTDSWTTTGIYSTPNFSRANGLIFEGDVNGTHGSGWTSAIFGFKDTTGNIQYTTAMPYSMYMGYHSSTYPNGAIGIYNYSTLLAIYTTENWAADEKHHFKIIAKPGGGAQYFWDDKLLYDLDVADDTSILGVLKAGIDPYPAAPDKFTFDNLKVTPLLTTTSLQDTAATDTIVPSVPGSLTVDGETTSTLDVNWTASTDDGNTFYYILEAFDDFGNESNLIGNPGFEKSTLQLPFTSAISGGTISIDSTTSYTGDNSLKFVATAGAYTAPYNDSSAPLYTLTEDSNFLFTVWAKTDVPTTDQFRMYIFCLDSAYDWITLNSEITTLTTNWQQYSVSHQCENSAHDYVSVRLDNATNGEAINWYDDVKLVKVESATVTTGLKQYMIQCTSKGGGACDLSDTIITSPTITNKFNSLDSGTEYCFTVLATDNVDNNSAATSAVCRTTLSSSITLSSSSHGNEAAWYNDQTPTIATSGSFDHIHYWVTQNASESAADIYSNGTQDADGSITDMAGITSDGVWYVHAVSHNADHGGTATDAYKIQFDDNVPTLTSLTVSSWSGGVANYTNDVTPPFAINGAADTGGSGLYQMAFSCNDSTWSSWTAYATTHSSFNVRTEDGCSDAEGSKTIYVKLKDNADNESASSATAAFTLDQSAPTSNSISVHASAWTGGVTNYTNDNTPQLTIASTNAYQMKFSCDDSTWTSNEAYATSISNFAISNFDVNSGSNGCAAADGSKTVYVVFRDEAGNNATSASTTAFTLDHINPPLAFISPADAFRYKTGNDPSLVSRTTPDTSGLQDCWARIGTGNPPTSPLREVQGSISTTDCTYSGYAGLSEGTYYWDFNAMDKAGNWSSYSSTRTIISDNTAPTVPSTFVIEEDSTSPYWDNVNNSKTELGFVALESGEACKWNLTSVAYASMSTGCTVGGTDVNCAFGNLTQTNTGGQYLNRYHSCIDSVANDYAAQQTAFGVDWSNPTTSDNSSTTIVAPTYNVTITEADNASNTGADITTVYCKGVACTPGTSVDNGGTVAFTASDRGATALRYYSTDLAGNVQSTVTKTININQLPSFSAASDDAGTIQGGTTVTVTTTSDDPDAGQTQKLVICKTSGVTGTDCDGGAGDRYCTVTTGVDGNDPNCDWTSESDDSTHTWYAYVFDSLNEGSSDNPRTGSYTNDSTDPIVSPSTPADGAGTSDTTPTFTGTANENISNCQIQMSTNENFSTTLHSNLDGNVSGGTTCTYNLADVNALSDGTYYWRLKGTDTVGNAGTYDANYSVIIDTSILSTSVVSVAGDSSSPYWDTSNDSQTTILVDGETGMNCRWSTDDESYDQMVTDGETTCSVSGIQATCNLGAITQTTATTYHVACEDSVGNGQEANSNLDITFGVDWTAPVPGQTLVTSLSTGTHVKSPATFETAVVTDNLGAGNLDTTSCEYTIDNSTWDSGTWSGASTKCVDSSIALSAGVNTFNYRMRDQAGNLGTGTSVARTRDNDNPTGATLGFGTVTYNSITATVSGATDAGAGLHSTPYNFSESVTSGSSGFQAGTSWLHQPGGAGLDANIAYTYSVNVRDALSNTLGVASQTKFTYAKVPGISSVTCDAVNCTVNFDVNGNPAATEFFILETTGNTGGSNKPWNAVASPYIDTGITPGTQYCYRIKARNYDGVETAFFPPTGQSPICGSGSSVFVQTSIRDVNGFFDSQNPDKWIAQWTNTDVNAHLTCTGGTGAGENIGFGPGNSGTDYFTWNDAKSTPTDTGTDKNVTFDNGINLTTDQFSDTVLKLKGSALQGNINIVVRNGSNDTEWTHYSAWLEPFNINPRYVGANVRYRTASTRAGLTSAGWSNFKPPNNELSSITGQWIEFHVRLFRNTAIQTTTDSISLKGFFIDYSATSVSQGTACQATYYRLDTDASATESFVPTGAEAGSVFAYSQNWRLLDATDKNIFFNQDGNYALKYFSRSTSSNDEFSKQVNIQIKKFPDSLNLDSFCSGIQDSANLNIDWADSSSSEGVYAYRLFASTTSDFTHRKLMFESGSTTQASINLQTDLNFSVCGDETCSVNENCPADSLSCDFGQICSDGCQLQETVTYTENPTTCDPGINDSSLDSWCENLFGTGYACIDGCVPTGSNQFSDNTWETTASGSSNSFCGDNYCDAGEFCPRDNIFCGDGSVCVAGCQGTSDVCGDSSCSEFENCSLDDSACGNGYACLDGCVPTESGTANQNDFFVPLYQTTVGSDLGTCGDGFCGSGEFCPFDNRYCSEAGGANITQGICVNGCVDPINDSLGGLTTLNCGDGVCGIGEHCPTDNAACETGEACISGCLPASGDLIDNPEFTRFDSHRGSLDGSMWFQLEIESVTGSRVRSPPVNCQLDFESPFQIPSDGRGLVTEIQSGWGDLNLNFGNTAFSTDNNVVIDANTSAPTFPYGNMLQAYNFEVFGGFHEFEGERPRLTLDINVSALSCSPNCTSTDLQRVSIYDYNETTGLWTRLPSTVNLDTNEVWADLNHFSLYGQGEDNDSPTVTLQTPSDSATEVAASPDFTANPSETVTNCYLQVDNASDFSSPYSDLDGVDVGTDCDYAGSEYTTAFPDDTTVYWRMKATDEAENVGVYGAAFSFATTDTSGGDGGGPTCGNDSCEAGETEASCPADCAVAPYCGDGTCDSGENRNNCPADCGTPPEVCDGRDNDHDSLVDEDLGTESGYLEQACGTCGVQICSTGTFNVTCNEPGVCGATDLVIPAYSAEAQVEYETTGVVSFNVQNNGEATTETFIVALKTDSGATIVDTTSITGLAAGDMTGGAFNIVWNESNAGTTKSYYIEADSTSVIAEADEFNNNTANFDIQFGQEEICSNLVDDDFDGVINEGCGLPNLTITSVEVGTPEYVDSELISVDFTVTVVTEYEDVDTEFIVSYFKDILDVDNRITLELIDSIRVGETITLQFVYTAPIGEVFRFEGPNHVESDVALFADLTNFYVEVDSEGNIEEVDEEDNIVTINIQNLVPDLAFEPTTTNIPASSFIGETIPVSATVVNNGDATAIAESYSVSIFVDNFVVPDSGTIAGVELISGASEEVSFNIPTSLLAEGAHVIKIKVDSLNELAESNESNNETEGPHIVLSGDDQIFTYPVFTDREPIMVGVWNSIETPSNFTFNIPRVSISSIELLTLTGLSSISNFEINLLNTNADVDTFNIKVNKDSVKIADQDFEVIESNTSNVIDLVNDRTIDWVLDARFLKLMHYERINQLSFVWWQLYGER</sequence>
<evidence type="ECO:0000313" key="6">
    <source>
        <dbReference type="Proteomes" id="UP000226712"/>
    </source>
</evidence>
<dbReference type="InterPro" id="IPR011635">
    <property type="entry name" value="CARDB"/>
</dbReference>
<dbReference type="EMBL" id="NZBD01000013">
    <property type="protein sequence ID" value="MAG18222.1"/>
    <property type="molecule type" value="Genomic_DNA"/>
</dbReference>
<reference evidence="6" key="1">
    <citation type="submission" date="2017-09" db="EMBL/GenBank/DDBJ databases">
        <title>The Reconstruction of 2,631 Draft Metagenome-Assembled Genomes from the Global Oceans.</title>
        <authorList>
            <person name="Tully B.J."/>
            <person name="Graham E.D."/>
            <person name="Heidelberg J.F."/>
        </authorList>
    </citation>
    <scope>NUCLEOTIDE SEQUENCE [LARGE SCALE GENOMIC DNA]</scope>
</reference>
<evidence type="ECO:0000256" key="1">
    <source>
        <dbReference type="ARBA" id="ARBA00022729"/>
    </source>
</evidence>
<keyword evidence="2" id="KW-1015">Disulfide bond</keyword>
<dbReference type="Pfam" id="PF13385">
    <property type="entry name" value="Laminin_G_3"/>
    <property type="match status" value="6"/>
</dbReference>